<reference evidence="1" key="1">
    <citation type="submission" date="2020-08" db="EMBL/GenBank/DDBJ databases">
        <title>Multicomponent nature underlies the extraordinary mechanical properties of spider dragline silk.</title>
        <authorList>
            <person name="Kono N."/>
            <person name="Nakamura H."/>
            <person name="Mori M."/>
            <person name="Yoshida Y."/>
            <person name="Ohtoshi R."/>
            <person name="Malay A.D."/>
            <person name="Moran D.A.P."/>
            <person name="Tomita M."/>
            <person name="Numata K."/>
            <person name="Arakawa K."/>
        </authorList>
    </citation>
    <scope>NUCLEOTIDE SEQUENCE</scope>
</reference>
<evidence type="ECO:0000313" key="1">
    <source>
        <dbReference type="EMBL" id="GFY79337.1"/>
    </source>
</evidence>
<evidence type="ECO:0000313" key="2">
    <source>
        <dbReference type="Proteomes" id="UP000886998"/>
    </source>
</evidence>
<dbReference type="Proteomes" id="UP000886998">
    <property type="component" value="Unassembled WGS sequence"/>
</dbReference>
<keyword evidence="2" id="KW-1185">Reference proteome</keyword>
<name>A0A8X6YYP8_9ARAC</name>
<sequence>MKLSSVVVVHFLQELDDQTCCQDFHDVALVSVMMCGHHEAAVVNEDAAEEEDCKKGREEKGAEFHLGRMSRKEKIKY</sequence>
<protein>
    <submittedName>
        <fullName evidence="1">Uncharacterized protein</fullName>
    </submittedName>
</protein>
<dbReference type="AlphaFoldDB" id="A0A8X6YYP8"/>
<dbReference type="OrthoDB" id="6467846at2759"/>
<proteinExistence type="predicted"/>
<comment type="caution">
    <text evidence="1">The sequence shown here is derived from an EMBL/GenBank/DDBJ whole genome shotgun (WGS) entry which is preliminary data.</text>
</comment>
<organism evidence="1 2">
    <name type="scientific">Trichonephila inaurata madagascariensis</name>
    <dbReference type="NCBI Taxonomy" id="2747483"/>
    <lineage>
        <taxon>Eukaryota</taxon>
        <taxon>Metazoa</taxon>
        <taxon>Ecdysozoa</taxon>
        <taxon>Arthropoda</taxon>
        <taxon>Chelicerata</taxon>
        <taxon>Arachnida</taxon>
        <taxon>Araneae</taxon>
        <taxon>Araneomorphae</taxon>
        <taxon>Entelegynae</taxon>
        <taxon>Araneoidea</taxon>
        <taxon>Nephilidae</taxon>
        <taxon>Trichonephila</taxon>
        <taxon>Trichonephila inaurata</taxon>
    </lineage>
</organism>
<dbReference type="EMBL" id="BMAV01023530">
    <property type="protein sequence ID" value="GFY79337.1"/>
    <property type="molecule type" value="Genomic_DNA"/>
</dbReference>
<gene>
    <name evidence="1" type="ORF">TNIN_290361</name>
</gene>
<accession>A0A8X6YYP8</accession>